<dbReference type="InterPro" id="IPR001387">
    <property type="entry name" value="Cro/C1-type_HTH"/>
</dbReference>
<keyword evidence="4" id="KW-1185">Reference proteome</keyword>
<sequence>MRSAEPSLRPGLRFSRSEGTAEAGSWLMAKPNDEGGAQTPEEFAREELRGKREAAGLTQEGLGERIFATGAYVGMMESGRRRLRPEIARLIDRELDTGDYFFRLARAFKSKHSEYFAAAAELEGLATALYEYAPTLVPGLLQTEAYARAVIRAAKPTALAERVDALVAARIERARLLVDPETPEMWVVLHESVLRTAVGGPAVMAAQLRHIASYARAHRITVQVVPFAAGAHGALGSMMTIMQFTDAPDVAYTEGPHSGQLLDYPALVQRYWRSYDLARAAALSPEVSLTLIESVAEEYATCVQT</sequence>
<dbReference type="InterPro" id="IPR010982">
    <property type="entry name" value="Lambda_DNA-bd_dom_sf"/>
</dbReference>
<dbReference type="Pfam" id="PF19054">
    <property type="entry name" value="DUF5753"/>
    <property type="match status" value="1"/>
</dbReference>
<feature type="domain" description="HTH cro/C1-type" evidence="2">
    <location>
        <begin position="48"/>
        <end position="101"/>
    </location>
</feature>
<dbReference type="InterPro" id="IPR043917">
    <property type="entry name" value="DUF5753"/>
</dbReference>
<proteinExistence type="predicted"/>
<evidence type="ECO:0000256" key="1">
    <source>
        <dbReference type="SAM" id="MobiDB-lite"/>
    </source>
</evidence>
<feature type="region of interest" description="Disordered" evidence="1">
    <location>
        <begin position="1"/>
        <end position="42"/>
    </location>
</feature>
<dbReference type="Gene3D" id="1.10.260.40">
    <property type="entry name" value="lambda repressor-like DNA-binding domains"/>
    <property type="match status" value="1"/>
</dbReference>
<accession>A0ABQ3TJT7</accession>
<dbReference type="SMART" id="SM00530">
    <property type="entry name" value="HTH_XRE"/>
    <property type="match status" value="1"/>
</dbReference>
<comment type="caution">
    <text evidence="3">The sequence shown here is derived from an EMBL/GenBank/DDBJ whole genome shotgun (WGS) entry which is preliminary data.</text>
</comment>
<name>A0ABQ3TJT7_9ACTN</name>
<evidence type="ECO:0000259" key="2">
    <source>
        <dbReference type="PROSITE" id="PS50943"/>
    </source>
</evidence>
<dbReference type="EMBL" id="BNED01000005">
    <property type="protein sequence ID" value="GHI80680.1"/>
    <property type="molecule type" value="Genomic_DNA"/>
</dbReference>
<gene>
    <name evidence="3" type="ORF">Sspor_62410</name>
</gene>
<dbReference type="CDD" id="cd00093">
    <property type="entry name" value="HTH_XRE"/>
    <property type="match status" value="1"/>
</dbReference>
<evidence type="ECO:0000313" key="4">
    <source>
        <dbReference type="Proteomes" id="UP000608522"/>
    </source>
</evidence>
<organism evidence="3 4">
    <name type="scientific">Streptomyces spororaveus</name>
    <dbReference type="NCBI Taxonomy" id="284039"/>
    <lineage>
        <taxon>Bacteria</taxon>
        <taxon>Bacillati</taxon>
        <taxon>Actinomycetota</taxon>
        <taxon>Actinomycetes</taxon>
        <taxon>Kitasatosporales</taxon>
        <taxon>Streptomycetaceae</taxon>
        <taxon>Streptomyces</taxon>
    </lineage>
</organism>
<protein>
    <submittedName>
        <fullName evidence="3">Transcriptional regulator</fullName>
    </submittedName>
</protein>
<dbReference type="PROSITE" id="PS50943">
    <property type="entry name" value="HTH_CROC1"/>
    <property type="match status" value="1"/>
</dbReference>
<dbReference type="Proteomes" id="UP000608522">
    <property type="component" value="Unassembled WGS sequence"/>
</dbReference>
<reference evidence="4" key="1">
    <citation type="submission" date="2023-07" db="EMBL/GenBank/DDBJ databases">
        <title>Whole genome shotgun sequence of Streptomyces spororaveus NBRC 15456.</title>
        <authorList>
            <person name="Komaki H."/>
            <person name="Tamura T."/>
        </authorList>
    </citation>
    <scope>NUCLEOTIDE SEQUENCE [LARGE SCALE GENOMIC DNA]</scope>
    <source>
        <strain evidence="4">NBRC 15456</strain>
    </source>
</reference>
<dbReference type="SUPFAM" id="SSF47413">
    <property type="entry name" value="lambda repressor-like DNA-binding domains"/>
    <property type="match status" value="1"/>
</dbReference>
<evidence type="ECO:0000313" key="3">
    <source>
        <dbReference type="EMBL" id="GHI80680.1"/>
    </source>
</evidence>